<protein>
    <recommendedName>
        <fullName evidence="2">Heme chaperone HemW</fullName>
    </recommendedName>
</protein>
<dbReference type="InterPro" id="IPR004559">
    <property type="entry name" value="HemW-like"/>
</dbReference>
<dbReference type="GO" id="GO:0004109">
    <property type="term" value="F:coproporphyrinogen oxidase activity"/>
    <property type="evidence" value="ECO:0007669"/>
    <property type="project" value="InterPro"/>
</dbReference>
<dbReference type="SMART" id="SM00729">
    <property type="entry name" value="Elp3"/>
    <property type="match status" value="1"/>
</dbReference>
<dbReference type="Pfam" id="PF04055">
    <property type="entry name" value="Radical_SAM"/>
    <property type="match status" value="1"/>
</dbReference>
<dbReference type="PROSITE" id="PS51918">
    <property type="entry name" value="RADICAL_SAM"/>
    <property type="match status" value="1"/>
</dbReference>
<keyword evidence="2" id="KW-0479">Metal-binding</keyword>
<dbReference type="STRING" id="1236989.JCM15548_13657"/>
<keyword evidence="2" id="KW-0004">4Fe-4S</keyword>
<dbReference type="GO" id="GO:0046872">
    <property type="term" value="F:metal ion binding"/>
    <property type="evidence" value="ECO:0007669"/>
    <property type="project" value="UniProtKB-UniRule"/>
</dbReference>
<reference evidence="4 5" key="1">
    <citation type="journal article" date="2015" name="Microbes Environ.">
        <title>Distribution and evolution of nitrogen fixation genes in the phylum bacteroidetes.</title>
        <authorList>
            <person name="Inoue J."/>
            <person name="Oshima K."/>
            <person name="Suda W."/>
            <person name="Sakamoto M."/>
            <person name="Iino T."/>
            <person name="Noda S."/>
            <person name="Hongoh Y."/>
            <person name="Hattori M."/>
            <person name="Ohkuma M."/>
        </authorList>
    </citation>
    <scope>NUCLEOTIDE SEQUENCE [LARGE SCALE GENOMIC DNA]</scope>
    <source>
        <strain evidence="4">JCM 15548</strain>
    </source>
</reference>
<dbReference type="PANTHER" id="PTHR13932">
    <property type="entry name" value="COPROPORPHYRINIGEN III OXIDASE"/>
    <property type="match status" value="1"/>
</dbReference>
<keyword evidence="2" id="KW-0411">Iron-sulfur</keyword>
<organism evidence="4 5">
    <name type="scientific">Geofilum rubicundum JCM 15548</name>
    <dbReference type="NCBI Taxonomy" id="1236989"/>
    <lineage>
        <taxon>Bacteria</taxon>
        <taxon>Pseudomonadati</taxon>
        <taxon>Bacteroidota</taxon>
        <taxon>Bacteroidia</taxon>
        <taxon>Marinilabiliales</taxon>
        <taxon>Marinilabiliaceae</taxon>
        <taxon>Geofilum</taxon>
    </lineage>
</organism>
<evidence type="ECO:0000259" key="3">
    <source>
        <dbReference type="PROSITE" id="PS51918"/>
    </source>
</evidence>
<dbReference type="InterPro" id="IPR034505">
    <property type="entry name" value="Coproporphyrinogen-III_oxidase"/>
</dbReference>
<accession>A0A0E9M166</accession>
<keyword evidence="2" id="KW-0143">Chaperone</keyword>
<keyword evidence="2" id="KW-0349">Heme</keyword>
<keyword evidence="2" id="KW-0963">Cytoplasm</keyword>
<comment type="subcellular location">
    <subcellularLocation>
        <location evidence="2">Cytoplasm</location>
    </subcellularLocation>
</comment>
<proteinExistence type="inferred from homology"/>
<dbReference type="InterPro" id="IPR010723">
    <property type="entry name" value="HemN_C"/>
</dbReference>
<dbReference type="GO" id="GO:0051539">
    <property type="term" value="F:4 iron, 4 sulfur cluster binding"/>
    <property type="evidence" value="ECO:0007669"/>
    <property type="project" value="UniProtKB-UniRule"/>
</dbReference>
<keyword evidence="2" id="KW-0949">S-adenosyl-L-methionine</keyword>
<comment type="function">
    <text evidence="2">Probably acts as a heme chaperone, transferring heme to an unknown acceptor. Binds one molecule of heme per monomer, possibly covalently. Binds 1 [4Fe-4S] cluster. The cluster is coordinated with 3 cysteines and an exchangeable S-adenosyl-L-methionine.</text>
</comment>
<comment type="similarity">
    <text evidence="1">Belongs to the anaerobic coproporphyrinogen-III oxidase family. HemW subfamily.</text>
</comment>
<dbReference type="InterPro" id="IPR007197">
    <property type="entry name" value="rSAM"/>
</dbReference>
<evidence type="ECO:0000256" key="2">
    <source>
        <dbReference type="RuleBase" id="RU364116"/>
    </source>
</evidence>
<dbReference type="CDD" id="cd01335">
    <property type="entry name" value="Radical_SAM"/>
    <property type="match status" value="1"/>
</dbReference>
<dbReference type="Proteomes" id="UP000032900">
    <property type="component" value="Unassembled WGS sequence"/>
</dbReference>
<evidence type="ECO:0000256" key="1">
    <source>
        <dbReference type="ARBA" id="ARBA00006100"/>
    </source>
</evidence>
<dbReference type="EMBL" id="BAZW01000043">
    <property type="protein sequence ID" value="GAO31308.1"/>
    <property type="molecule type" value="Genomic_DNA"/>
</dbReference>
<evidence type="ECO:0000313" key="4">
    <source>
        <dbReference type="EMBL" id="GAO31308.1"/>
    </source>
</evidence>
<evidence type="ECO:0000313" key="5">
    <source>
        <dbReference type="Proteomes" id="UP000032900"/>
    </source>
</evidence>
<name>A0A0E9M166_9BACT</name>
<dbReference type="Pfam" id="PF06969">
    <property type="entry name" value="HemN_C"/>
    <property type="match status" value="1"/>
</dbReference>
<dbReference type="GO" id="GO:0005737">
    <property type="term" value="C:cytoplasm"/>
    <property type="evidence" value="ECO:0007669"/>
    <property type="project" value="UniProtKB-SubCell"/>
</dbReference>
<dbReference type="Gene3D" id="3.30.750.200">
    <property type="match status" value="1"/>
</dbReference>
<gene>
    <name evidence="4" type="ORF">JCM15548_13657</name>
</gene>
<comment type="caution">
    <text evidence="4">The sequence shown here is derived from an EMBL/GenBank/DDBJ whole genome shotgun (WGS) entry which is preliminary data.</text>
</comment>
<keyword evidence="2" id="KW-0408">Iron</keyword>
<dbReference type="SUPFAM" id="SSF102114">
    <property type="entry name" value="Radical SAM enzymes"/>
    <property type="match status" value="1"/>
</dbReference>
<sequence length="342" mass="39435">MEPFFNTLKQEIVHYAPLFTNRIETLYFGGGTPSLLKSGMYTELFLLLKSYYSFNTDVEITIEANPDDLTPTYIDDLLALGFNRISIGIQSFNETDLQEMGRRHSSSQALQSIQNAYNGGFRNIGMDLIYGLPWSSTEAFEKNLEIFKTLPVNHLSAYHLTFEEGTPFERLLKRGVYQEMKDNKSLAQYELLCRLTANNGFEHYEVSNFSQPGYRSRHNSSYWNGSPYIGFGPGSHSYYKGKRSWNKPDLATYNKGHWADITEEETLNKDDLFNESIMLGLRTSDGIDLEQLQNLHPAFYEAFSKKQIKWLTAGDLYLAKNRLICHEKSWFIVDSIIKDLFI</sequence>
<keyword evidence="5" id="KW-1185">Reference proteome</keyword>
<dbReference type="PANTHER" id="PTHR13932:SF5">
    <property type="entry name" value="RADICAL S-ADENOSYL METHIONINE DOMAIN-CONTAINING PROTEIN 1, MITOCHONDRIAL"/>
    <property type="match status" value="1"/>
</dbReference>
<feature type="domain" description="Radical SAM core" evidence="3">
    <location>
        <begin position="1"/>
        <end position="202"/>
    </location>
</feature>
<dbReference type="InterPro" id="IPR006638">
    <property type="entry name" value="Elp3/MiaA/NifB-like_rSAM"/>
</dbReference>
<dbReference type="InterPro" id="IPR058240">
    <property type="entry name" value="rSAM_sf"/>
</dbReference>
<dbReference type="GO" id="GO:0006779">
    <property type="term" value="P:porphyrin-containing compound biosynthetic process"/>
    <property type="evidence" value="ECO:0007669"/>
    <property type="project" value="InterPro"/>
</dbReference>
<dbReference type="NCBIfam" id="TIGR00539">
    <property type="entry name" value="hemN_rel"/>
    <property type="match status" value="1"/>
</dbReference>
<dbReference type="AlphaFoldDB" id="A0A0E9M166"/>